<dbReference type="EMBL" id="CP002360">
    <property type="protein sequence ID" value="AEE96524.1"/>
    <property type="molecule type" value="Genomic_DNA"/>
</dbReference>
<dbReference type="InterPro" id="IPR020449">
    <property type="entry name" value="Tscrpt_reg_AraC-type_HTH"/>
</dbReference>
<feature type="transmembrane region" description="Helical" evidence="4">
    <location>
        <begin position="297"/>
        <end position="321"/>
    </location>
</feature>
<dbReference type="GO" id="GO:0003700">
    <property type="term" value="F:DNA-binding transcription factor activity"/>
    <property type="evidence" value="ECO:0007669"/>
    <property type="project" value="InterPro"/>
</dbReference>
<dbReference type="InterPro" id="IPR009057">
    <property type="entry name" value="Homeodomain-like_sf"/>
</dbReference>
<dbReference type="Pfam" id="PF17853">
    <property type="entry name" value="GGDEF_2"/>
    <property type="match status" value="1"/>
</dbReference>
<evidence type="ECO:0000256" key="3">
    <source>
        <dbReference type="ARBA" id="ARBA00023163"/>
    </source>
</evidence>
<keyword evidence="4" id="KW-1133">Transmembrane helix</keyword>
<dbReference type="SMART" id="SM00342">
    <property type="entry name" value="HTH_ARAC"/>
    <property type="match status" value="1"/>
</dbReference>
<dbReference type="PANTHER" id="PTHR43280">
    <property type="entry name" value="ARAC-FAMILY TRANSCRIPTIONAL REGULATOR"/>
    <property type="match status" value="1"/>
</dbReference>
<evidence type="ECO:0000256" key="4">
    <source>
        <dbReference type="SAM" id="Phobius"/>
    </source>
</evidence>
<dbReference type="RefSeq" id="WP_013780954.1">
    <property type="nucleotide sequence ID" value="NC_015520.1"/>
</dbReference>
<feature type="transmembrane region" description="Helical" evidence="4">
    <location>
        <begin position="21"/>
        <end position="42"/>
    </location>
</feature>
<dbReference type="OrthoDB" id="5392220at2"/>
<dbReference type="InterPro" id="IPR041522">
    <property type="entry name" value="CdaR_GGDEF"/>
</dbReference>
<dbReference type="Proteomes" id="UP000008457">
    <property type="component" value="Chromosome"/>
</dbReference>
<keyword evidence="2" id="KW-0238">DNA-binding</keyword>
<dbReference type="InterPro" id="IPR018060">
    <property type="entry name" value="HTH_AraC"/>
</dbReference>
<keyword evidence="4" id="KW-0472">Membrane</keyword>
<dbReference type="STRING" id="697281.Mahau_1330"/>
<dbReference type="AlphaFoldDB" id="F3ZWT1"/>
<evidence type="ECO:0000256" key="1">
    <source>
        <dbReference type="ARBA" id="ARBA00023015"/>
    </source>
</evidence>
<dbReference type="PROSITE" id="PS01124">
    <property type="entry name" value="HTH_ARAC_FAMILY_2"/>
    <property type="match status" value="1"/>
</dbReference>
<reference evidence="6 7" key="2">
    <citation type="journal article" date="2011" name="Stand. Genomic Sci.">
        <title>Complete genome sequence of Mahella australiensis type strain (50-1 BON).</title>
        <authorList>
            <person name="Sikorski J."/>
            <person name="Teshima H."/>
            <person name="Nolan M."/>
            <person name="Lucas S."/>
            <person name="Hammon N."/>
            <person name="Deshpande S."/>
            <person name="Cheng J.F."/>
            <person name="Pitluck S."/>
            <person name="Liolios K."/>
            <person name="Pagani I."/>
            <person name="Ivanova N."/>
            <person name="Huntemann M."/>
            <person name="Mavromatis K."/>
            <person name="Ovchinikova G."/>
            <person name="Pati A."/>
            <person name="Tapia R."/>
            <person name="Han C."/>
            <person name="Goodwin L."/>
            <person name="Chen A."/>
            <person name="Palaniappan K."/>
            <person name="Land M."/>
            <person name="Hauser L."/>
            <person name="Ngatchou-Djao O.D."/>
            <person name="Rohde M."/>
            <person name="Pukall R."/>
            <person name="Spring S."/>
            <person name="Abt B."/>
            <person name="Goker M."/>
            <person name="Detter J.C."/>
            <person name="Woyke T."/>
            <person name="Bristow J."/>
            <person name="Markowitz V."/>
            <person name="Hugenholtz P."/>
            <person name="Eisen J.A."/>
            <person name="Kyrpides N.C."/>
            <person name="Klenk H.P."/>
            <person name="Lapidus A."/>
        </authorList>
    </citation>
    <scope>NUCLEOTIDE SEQUENCE [LARGE SCALE GENOMIC DNA]</scope>
    <source>
        <strain evidence="7">DSM 15567 / CIP 107919 / 50-1 BON</strain>
    </source>
</reference>
<sequence length="767" mass="86017">MKWNIAYYLHKYRFKSVYTRLIIVFSIILAGVVLAVGGFSYIRASQSIKEKVNEANLQTLRQMQQVMDAAMKKTDTIISNLSMHYLMQKDYNRLSLSEKLELPTMVSSQMTETYIDSIYVYYLESGKALSAPGGAVDASVLPDTGWLDIYDDAAPLGFRKLLINHRVIDKVGAKVDAITVMREFPLMSLPKVGVIVINLDRTKLFSVIQQNMPADQNLFVTDANGELLSGDTDYFALLSRQNDFFNVIKSDSGYGQIDINGESKMISCVRSPYNGWMYVKAEDVAYLTAATKGIRDLTVWLMLLCLGGGMAVWAIVSLNFYKPILEVLNRIGGRDIAADDEYRVLSKAVDDIMVQKSNIEDLYDNSRQEIKSGLLISLCSGYIDDMEHVFRQLDAIGFPYQHCGFAVAIVSTDRFSDAAYIRNTGAIAIMKAAIRDIVESISVPGVHAVAGNMDENRIIALMSFHGDENAVISAAKAMQQDIEDRLGISATISIGNAYERITDIHLSYREALDALNYKVLTGNGSLIHINNFSISGDVPKYYYPMDKEIEMINAIKVGDRLAAMNVIDEVYDGIPKCAGMASYISEMLWQLMNGVFRGMGTMGMSYEDVFDRSFFETYKDYRSIEDIDGMRTFIEERVNALIDYIDKKHSSKNNAIVEAVKAHIEKHYSEDLSLDDVASKVYMSTSYMSTLFKEVTGHNFTDYVIGVRMSKAKELLVSDDKDINAIAGMVGYNNMRSFLRAFKRCTGMTPTEYRKSNAVDKLADDIR</sequence>
<reference evidence="7" key="1">
    <citation type="submission" date="2010-11" db="EMBL/GenBank/DDBJ databases">
        <title>The complete genome of Mahella australiensis DSM 15567.</title>
        <authorList>
            <consortium name="US DOE Joint Genome Institute (JGI-PGF)"/>
            <person name="Lucas S."/>
            <person name="Copeland A."/>
            <person name="Lapidus A."/>
            <person name="Bruce D."/>
            <person name="Goodwin L."/>
            <person name="Pitluck S."/>
            <person name="Kyrpides N."/>
            <person name="Mavromatis K."/>
            <person name="Pagani I."/>
            <person name="Ivanova N."/>
            <person name="Teshima H."/>
            <person name="Brettin T."/>
            <person name="Detter J.C."/>
            <person name="Han C."/>
            <person name="Tapia R."/>
            <person name="Land M."/>
            <person name="Hauser L."/>
            <person name="Markowitz V."/>
            <person name="Cheng J.-F."/>
            <person name="Hugenholtz P."/>
            <person name="Woyke T."/>
            <person name="Wu D."/>
            <person name="Spring S."/>
            <person name="Pukall R."/>
            <person name="Steenblock K."/>
            <person name="Schneider S."/>
            <person name="Klenk H.-P."/>
            <person name="Eisen J.A."/>
        </authorList>
    </citation>
    <scope>NUCLEOTIDE SEQUENCE [LARGE SCALE GENOMIC DNA]</scope>
    <source>
        <strain evidence="7">DSM 15567 / CIP 107919 / 50-1 BON</strain>
    </source>
</reference>
<gene>
    <name evidence="6" type="ordered locus">Mahau_1330</name>
</gene>
<keyword evidence="3" id="KW-0804">Transcription</keyword>
<keyword evidence="4" id="KW-0812">Transmembrane</keyword>
<proteinExistence type="predicted"/>
<dbReference type="PRINTS" id="PR00032">
    <property type="entry name" value="HTHARAC"/>
</dbReference>
<evidence type="ECO:0000313" key="6">
    <source>
        <dbReference type="EMBL" id="AEE96524.1"/>
    </source>
</evidence>
<dbReference type="Pfam" id="PF12833">
    <property type="entry name" value="HTH_18"/>
    <property type="match status" value="1"/>
</dbReference>
<organism evidence="6 7">
    <name type="scientific">Mahella australiensis (strain DSM 15567 / CIP 107919 / 50-1 BON)</name>
    <dbReference type="NCBI Taxonomy" id="697281"/>
    <lineage>
        <taxon>Bacteria</taxon>
        <taxon>Bacillati</taxon>
        <taxon>Bacillota</taxon>
        <taxon>Clostridia</taxon>
        <taxon>Thermoanaerobacterales</taxon>
        <taxon>Thermoanaerobacterales Family IV. Incertae Sedis</taxon>
        <taxon>Mahella</taxon>
    </lineage>
</organism>
<evidence type="ECO:0000313" key="7">
    <source>
        <dbReference type="Proteomes" id="UP000008457"/>
    </source>
</evidence>
<accession>F3ZWT1</accession>
<evidence type="ECO:0000256" key="2">
    <source>
        <dbReference type="ARBA" id="ARBA00023125"/>
    </source>
</evidence>
<protein>
    <submittedName>
        <fullName evidence="6">Transcriptional regulator, AraC family</fullName>
    </submittedName>
</protein>
<keyword evidence="7" id="KW-1185">Reference proteome</keyword>
<dbReference type="Gene3D" id="1.10.10.60">
    <property type="entry name" value="Homeodomain-like"/>
    <property type="match status" value="2"/>
</dbReference>
<feature type="domain" description="HTH araC/xylS-type" evidence="5">
    <location>
        <begin position="658"/>
        <end position="756"/>
    </location>
</feature>
<dbReference type="HOGENOM" id="CLU_019175_1_1_9"/>
<evidence type="ECO:0000259" key="5">
    <source>
        <dbReference type="PROSITE" id="PS01124"/>
    </source>
</evidence>
<name>F3ZWT1_MAHA5</name>
<dbReference type="eggNOG" id="COG2207">
    <property type="taxonomic scope" value="Bacteria"/>
</dbReference>
<dbReference type="GO" id="GO:0043565">
    <property type="term" value="F:sequence-specific DNA binding"/>
    <property type="evidence" value="ECO:0007669"/>
    <property type="project" value="InterPro"/>
</dbReference>
<keyword evidence="1" id="KW-0805">Transcription regulation</keyword>
<dbReference type="KEGG" id="mas:Mahau_1330"/>
<dbReference type="SUPFAM" id="SSF46689">
    <property type="entry name" value="Homeodomain-like"/>
    <property type="match status" value="2"/>
</dbReference>
<dbReference type="PANTHER" id="PTHR43280:SF28">
    <property type="entry name" value="HTH-TYPE TRANSCRIPTIONAL ACTIVATOR RHAS"/>
    <property type="match status" value="1"/>
</dbReference>